<evidence type="ECO:0000256" key="1">
    <source>
        <dbReference type="SAM" id="MobiDB-lite"/>
    </source>
</evidence>
<evidence type="ECO:0000313" key="4">
    <source>
        <dbReference type="Proteomes" id="UP001428341"/>
    </source>
</evidence>
<sequence length="1206" mass="132315">MAAVSRDQALSLLAAANNHGDLAVKLSSLKQVRGILSSADPSLAAELFPYLVELQSSPESLVRKSLIETIEDIGLKAMEHSSILMPVLLAFLRDGDSGVAGKSIVCGTNFFCRVLEEITMQFRWHGKVERWLEELWTWMVRFKDAVFAIALEPGLVGTKLLALKFLETHVLLFTSDTNDFENFTKEGSKQTFNISWLSGGHPFLDPVSLTSEANRMLGTLMDLLQSACNLPGSVIITVVNCLAAIGRKRPLHHNTILSALLDFNPNFETGRGCHAASVQYSLRTAFLGFLRCTNPTILEAFLDEVIGTQFNRWVWLSSLDSSRDRLLKALRAINAGDTADQVVRQVDKMIRNSERARENRVDRNDQPSTQLPLLRDLLKKRSMPQDNEERNNGLDVASKRVRYGPNNHLAMSAQMNESWQDSVSVNGVSPSVPLLDSDLNPVEQMIAMIAALLAEGERGAESLELLISNIHPDLLADIVISNMKHLHKTPPPLTRLGNLPVTRQIGSLSSPAQVVVLPSQINTMQSSLLTAQVQLPSSVAAISSSLSDTATGNTSATDSKRDPRRDPRRLDPRRVATPVGVPSISTTEDAGPVQSEFDDSSSITRPPSLDITTSAENLPAPLLTSAKSDDMTFESPSVCKMDQPNAEEGLSRSEEIVTLPEVCASSDHRISSRAVDEDSAVVELSDVEVYGTSTSSLVESDQHTSAVSNASAWEETCKDLPPLPLFVELTEEEQKSVRTFAVERIFESYKHLQGAECSQTRMGLLARLIAQIDADEDIVMMLQKYVVANYQEQKGHELVLHILYHLQSLMISSSNENSSYAAAVYEKLLLAVAKSLLDTFPASDKSFSRLLGEVPVLPDSVLQLLDDLCSSAVFDLHGKEVRDGERVTQGLGAVWSLILGRPYYRQACLDIALKSAAHSQDEIRAKAIRLVSNKLYQLSYITENIEQYATNMMLSAVNQHSSNLECSQSDSADLKAEGEVGSQETSISGSQVSEPGTFEMDSVKGGQPISHSLSTISFPEAQRLTSLFFALCTKKPRLLQLIFDKYVQAPKSVKQAFHRHIPILIRALGSSCSELLHIISDPPQGSENLLTLVLQILTQETTPSSDLIATVKHLYETKLKDATILIPMLSSLTKNEMLQTPMGSVLPIIRTTPIPIGGIGEETLRLGISNMKLCYELPPLGGSGLRRMIGIINFHLILTMDTPPNR</sequence>
<dbReference type="Proteomes" id="UP001428341">
    <property type="component" value="Unassembled WGS sequence"/>
</dbReference>
<name>A0AAP0MLW2_9ROSI</name>
<dbReference type="Gene3D" id="1.25.10.10">
    <property type="entry name" value="Leucine-rich Repeat Variant"/>
    <property type="match status" value="1"/>
</dbReference>
<dbReference type="InterPro" id="IPR032460">
    <property type="entry name" value="Symplekin/Pta1_N"/>
</dbReference>
<evidence type="ECO:0000313" key="3">
    <source>
        <dbReference type="EMBL" id="KAK9215861.1"/>
    </source>
</evidence>
<evidence type="ECO:0000259" key="2">
    <source>
        <dbReference type="Pfam" id="PF11935"/>
    </source>
</evidence>
<dbReference type="PANTHER" id="PTHR47184">
    <property type="entry name" value="PHOSPHATIDYLINOSITOL 3-AND 4-KINASE FAMILY PROTEIN-RELATED"/>
    <property type="match status" value="1"/>
</dbReference>
<reference evidence="3 4" key="1">
    <citation type="submission" date="2024-05" db="EMBL/GenBank/DDBJ databases">
        <title>Haplotype-resolved chromosome-level genome assembly of Huyou (Citrus changshanensis).</title>
        <authorList>
            <person name="Miao C."/>
            <person name="Chen W."/>
            <person name="Wu Y."/>
            <person name="Wang L."/>
            <person name="Zhao S."/>
            <person name="Grierson D."/>
            <person name="Xu C."/>
            <person name="Chen K."/>
        </authorList>
    </citation>
    <scope>NUCLEOTIDE SEQUENCE [LARGE SCALE GENOMIC DNA]</scope>
    <source>
        <strain evidence="3">01-14</strain>
        <tissue evidence="3">Leaf</tissue>
    </source>
</reference>
<organism evidence="3 4">
    <name type="scientific">Citrus x changshan-huyou</name>
    <dbReference type="NCBI Taxonomy" id="2935761"/>
    <lineage>
        <taxon>Eukaryota</taxon>
        <taxon>Viridiplantae</taxon>
        <taxon>Streptophyta</taxon>
        <taxon>Embryophyta</taxon>
        <taxon>Tracheophyta</taxon>
        <taxon>Spermatophyta</taxon>
        <taxon>Magnoliopsida</taxon>
        <taxon>eudicotyledons</taxon>
        <taxon>Gunneridae</taxon>
        <taxon>Pentapetalae</taxon>
        <taxon>rosids</taxon>
        <taxon>malvids</taxon>
        <taxon>Sapindales</taxon>
        <taxon>Rutaceae</taxon>
        <taxon>Aurantioideae</taxon>
        <taxon>Citrus</taxon>
    </lineage>
</organism>
<feature type="compositionally biased region" description="Polar residues" evidence="1">
    <location>
        <begin position="548"/>
        <end position="557"/>
    </location>
</feature>
<protein>
    <recommendedName>
        <fullName evidence="2">Symplekin/Pta1 N-terminal domain-containing protein</fullName>
    </recommendedName>
</protein>
<feature type="compositionally biased region" description="Polar residues" evidence="1">
    <location>
        <begin position="600"/>
        <end position="616"/>
    </location>
</feature>
<feature type="region of interest" description="Disordered" evidence="1">
    <location>
        <begin position="544"/>
        <end position="634"/>
    </location>
</feature>
<dbReference type="SUPFAM" id="SSF48371">
    <property type="entry name" value="ARM repeat"/>
    <property type="match status" value="1"/>
</dbReference>
<dbReference type="InterPro" id="IPR011989">
    <property type="entry name" value="ARM-like"/>
</dbReference>
<proteinExistence type="predicted"/>
<feature type="domain" description="Symplekin/Pta1 N-terminal" evidence="2">
    <location>
        <begin position="98"/>
        <end position="293"/>
    </location>
</feature>
<dbReference type="AlphaFoldDB" id="A0AAP0MLW2"/>
<dbReference type="PANTHER" id="PTHR47184:SF3">
    <property type="entry name" value="PHOSPHATIDYLINOSITOL 3-AND 4-KINASE FAMILY PROTEIN-RELATED"/>
    <property type="match status" value="1"/>
</dbReference>
<dbReference type="EMBL" id="JBCGBO010000003">
    <property type="protein sequence ID" value="KAK9215861.1"/>
    <property type="molecule type" value="Genomic_DNA"/>
</dbReference>
<feature type="compositionally biased region" description="Basic and acidic residues" evidence="1">
    <location>
        <begin position="558"/>
        <end position="574"/>
    </location>
</feature>
<comment type="caution">
    <text evidence="3">The sequence shown here is derived from an EMBL/GenBank/DDBJ whole genome shotgun (WGS) entry which is preliminary data.</text>
</comment>
<dbReference type="Pfam" id="PF11935">
    <property type="entry name" value="SYMPK_PTA1_N"/>
    <property type="match status" value="1"/>
</dbReference>
<accession>A0AAP0MLW2</accession>
<gene>
    <name evidence="3" type="ORF">WN944_007867</name>
</gene>
<dbReference type="InterPro" id="IPR016024">
    <property type="entry name" value="ARM-type_fold"/>
</dbReference>
<keyword evidence="4" id="KW-1185">Reference proteome</keyword>